<feature type="region of interest" description="Disordered" evidence="6">
    <location>
        <begin position="99"/>
        <end position="138"/>
    </location>
</feature>
<sequence length="138" mass="16038">MLVSKKNRITVYSYLFKEGVMVAKKDYSLPKHDVIDVPNLQVIKLMQSFKSKNFVKETFSWQRFYWYLTNEGIDFLRGFLHLPDEIVPATLKKQAAIPTRPAAPGNFGRGRFDKEKSVGPSAEFNPEFRQTGVEEYRQ</sequence>
<keyword evidence="3" id="KW-0963">Cytoplasm</keyword>
<dbReference type="Gene3D" id="1.10.10.10">
    <property type="entry name" value="Winged helix-like DNA-binding domain superfamily/Winged helix DNA-binding domain"/>
    <property type="match status" value="1"/>
</dbReference>
<dbReference type="GO" id="GO:0022627">
    <property type="term" value="C:cytosolic small ribosomal subunit"/>
    <property type="evidence" value="ECO:0007669"/>
    <property type="project" value="TreeGrafter"/>
</dbReference>
<evidence type="ECO:0000256" key="1">
    <source>
        <dbReference type="ARBA" id="ARBA00004496"/>
    </source>
</evidence>
<dbReference type="InterPro" id="IPR036388">
    <property type="entry name" value="WH-like_DNA-bd_sf"/>
</dbReference>
<gene>
    <name evidence="8" type="ORF">BN9_025650</name>
</gene>
<name>A0A024G4U7_9STRA</name>
<evidence type="ECO:0000259" key="7">
    <source>
        <dbReference type="Pfam" id="PF03501"/>
    </source>
</evidence>
<evidence type="ECO:0000256" key="6">
    <source>
        <dbReference type="SAM" id="MobiDB-lite"/>
    </source>
</evidence>
<comment type="caution">
    <text evidence="8">The sequence shown here is derived from an EMBL/GenBank/DDBJ whole genome shotgun (WGS) entry which is preliminary data.</text>
</comment>
<keyword evidence="4" id="KW-0689">Ribosomal protein</keyword>
<dbReference type="InterPro" id="IPR005326">
    <property type="entry name" value="Plectin_eS10_N"/>
</dbReference>
<dbReference type="STRING" id="65357.A0A024G4U7"/>
<dbReference type="FunCoup" id="A0A024G4U7">
    <property type="interactions" value="549"/>
</dbReference>
<keyword evidence="5" id="KW-0687">Ribonucleoprotein</keyword>
<evidence type="ECO:0000256" key="4">
    <source>
        <dbReference type="ARBA" id="ARBA00022980"/>
    </source>
</evidence>
<accession>A0A024G4U7</accession>
<dbReference type="AlphaFoldDB" id="A0A024G4U7"/>
<proteinExistence type="inferred from homology"/>
<protein>
    <recommendedName>
        <fullName evidence="7">Plectin/eS10 N-terminal domain-containing protein</fullName>
    </recommendedName>
</protein>
<evidence type="ECO:0000256" key="2">
    <source>
        <dbReference type="ARBA" id="ARBA00007278"/>
    </source>
</evidence>
<dbReference type="GO" id="GO:0003723">
    <property type="term" value="F:RNA binding"/>
    <property type="evidence" value="ECO:0007669"/>
    <property type="project" value="TreeGrafter"/>
</dbReference>
<dbReference type="OrthoDB" id="5211809at2759"/>
<dbReference type="PANTHER" id="PTHR12146:SF0">
    <property type="entry name" value="RIBOSOMAL PROTEIN S10"/>
    <property type="match status" value="1"/>
</dbReference>
<dbReference type="Pfam" id="PF03501">
    <property type="entry name" value="S10_plectin"/>
    <property type="match status" value="1"/>
</dbReference>
<dbReference type="GO" id="GO:0003735">
    <property type="term" value="F:structural constituent of ribosome"/>
    <property type="evidence" value="ECO:0007669"/>
    <property type="project" value="TreeGrafter"/>
</dbReference>
<evidence type="ECO:0000256" key="3">
    <source>
        <dbReference type="ARBA" id="ARBA00022490"/>
    </source>
</evidence>
<comment type="subcellular location">
    <subcellularLocation>
        <location evidence="1">Cytoplasm</location>
    </subcellularLocation>
</comment>
<organism evidence="8 9">
    <name type="scientific">Albugo candida</name>
    <dbReference type="NCBI Taxonomy" id="65357"/>
    <lineage>
        <taxon>Eukaryota</taxon>
        <taxon>Sar</taxon>
        <taxon>Stramenopiles</taxon>
        <taxon>Oomycota</taxon>
        <taxon>Peronosporomycetes</taxon>
        <taxon>Albuginales</taxon>
        <taxon>Albuginaceae</taxon>
        <taxon>Albugo</taxon>
    </lineage>
</organism>
<evidence type="ECO:0000256" key="5">
    <source>
        <dbReference type="ARBA" id="ARBA00023274"/>
    </source>
</evidence>
<dbReference type="InParanoid" id="A0A024G4U7"/>
<evidence type="ECO:0000313" key="9">
    <source>
        <dbReference type="Proteomes" id="UP000053237"/>
    </source>
</evidence>
<comment type="similarity">
    <text evidence="2">Belongs to the eukaryotic ribosomal protein eS10 family.</text>
</comment>
<evidence type="ECO:0000313" key="8">
    <source>
        <dbReference type="EMBL" id="CCI41781.1"/>
    </source>
</evidence>
<dbReference type="EMBL" id="CAIX01000024">
    <property type="protein sequence ID" value="CCI41781.1"/>
    <property type="molecule type" value="Genomic_DNA"/>
</dbReference>
<dbReference type="InterPro" id="IPR037447">
    <property type="entry name" value="Ribosomal_eS10"/>
</dbReference>
<dbReference type="PANTHER" id="PTHR12146">
    <property type="entry name" value="40S RIBOSOMAL PROTEIN S10"/>
    <property type="match status" value="1"/>
</dbReference>
<dbReference type="Proteomes" id="UP000053237">
    <property type="component" value="Unassembled WGS sequence"/>
</dbReference>
<feature type="domain" description="Plectin/eS10 N-terminal" evidence="7">
    <location>
        <begin position="3"/>
        <end position="94"/>
    </location>
</feature>
<dbReference type="FunFam" id="1.10.10.10:FF:000025">
    <property type="entry name" value="40S ribosomal protein S10"/>
    <property type="match status" value="1"/>
</dbReference>
<keyword evidence="9" id="KW-1185">Reference proteome</keyword>
<reference evidence="8 9" key="1">
    <citation type="submission" date="2012-05" db="EMBL/GenBank/DDBJ databases">
        <title>Recombination and specialization in a pathogen metapopulation.</title>
        <authorList>
            <person name="Gardiner A."/>
            <person name="Kemen E."/>
            <person name="Schultz-Larsen T."/>
            <person name="MacLean D."/>
            <person name="Van Oosterhout C."/>
            <person name="Jones J.D.G."/>
        </authorList>
    </citation>
    <scope>NUCLEOTIDE SEQUENCE [LARGE SCALE GENOMIC DNA]</scope>
    <source>
        <strain evidence="8 9">Ac Nc2</strain>
    </source>
</reference>